<dbReference type="InterPro" id="IPR035999">
    <property type="entry name" value="Sec7_dom_sf"/>
</dbReference>
<dbReference type="Gene3D" id="2.30.29.30">
    <property type="entry name" value="Pleckstrin-homology domain (PH domain)/Phosphotyrosine-binding domain (PTB)"/>
    <property type="match status" value="1"/>
</dbReference>
<feature type="domain" description="PH" evidence="1">
    <location>
        <begin position="220"/>
        <end position="332"/>
    </location>
</feature>
<proteinExistence type="predicted"/>
<dbReference type="AlphaFoldDB" id="A0A7S2RUH6"/>
<dbReference type="GO" id="GO:0005737">
    <property type="term" value="C:cytoplasm"/>
    <property type="evidence" value="ECO:0007669"/>
    <property type="project" value="UniProtKB-ARBA"/>
</dbReference>
<dbReference type="InterPro" id="IPR023394">
    <property type="entry name" value="Sec7_C_sf"/>
</dbReference>
<dbReference type="Pfam" id="PF01369">
    <property type="entry name" value="Sec7"/>
    <property type="match status" value="1"/>
</dbReference>
<dbReference type="SUPFAM" id="SSF50729">
    <property type="entry name" value="PH domain-like"/>
    <property type="match status" value="1"/>
</dbReference>
<dbReference type="EMBL" id="HBHJ01012483">
    <property type="protein sequence ID" value="CAD9681116.1"/>
    <property type="molecule type" value="Transcribed_RNA"/>
</dbReference>
<evidence type="ECO:0008006" key="4">
    <source>
        <dbReference type="Google" id="ProtNLM"/>
    </source>
</evidence>
<dbReference type="SMART" id="SM00233">
    <property type="entry name" value="PH"/>
    <property type="match status" value="1"/>
</dbReference>
<evidence type="ECO:0000259" key="2">
    <source>
        <dbReference type="PROSITE" id="PS50190"/>
    </source>
</evidence>
<dbReference type="PANTHER" id="PTHR10663:SF388">
    <property type="entry name" value="GOLGI-SPECIFIC BREFELDIN A-RESISTANCE GUANINE NUCLEOTIDE EXCHANGE FACTOR 1"/>
    <property type="match status" value="1"/>
</dbReference>
<dbReference type="GO" id="GO:0016192">
    <property type="term" value="P:vesicle-mediated transport"/>
    <property type="evidence" value="ECO:0007669"/>
    <property type="project" value="UniProtKB-ARBA"/>
</dbReference>
<gene>
    <name evidence="3" type="ORF">RMAR1173_LOCUS8163</name>
</gene>
<feature type="domain" description="SEC7" evidence="2">
    <location>
        <begin position="12"/>
        <end position="203"/>
    </location>
</feature>
<dbReference type="PROSITE" id="PS50190">
    <property type="entry name" value="SEC7"/>
    <property type="match status" value="1"/>
</dbReference>
<dbReference type="Pfam" id="PF00169">
    <property type="entry name" value="PH"/>
    <property type="match status" value="1"/>
</dbReference>
<dbReference type="SUPFAM" id="SSF48425">
    <property type="entry name" value="Sec7 domain"/>
    <property type="match status" value="1"/>
</dbReference>
<evidence type="ECO:0000259" key="1">
    <source>
        <dbReference type="PROSITE" id="PS50003"/>
    </source>
</evidence>
<dbReference type="PANTHER" id="PTHR10663">
    <property type="entry name" value="GUANYL-NUCLEOTIDE EXCHANGE FACTOR"/>
    <property type="match status" value="1"/>
</dbReference>
<accession>A0A7S2RUH6</accession>
<reference evidence="3" key="1">
    <citation type="submission" date="2021-01" db="EMBL/GenBank/DDBJ databases">
        <authorList>
            <person name="Corre E."/>
            <person name="Pelletier E."/>
            <person name="Niang G."/>
            <person name="Scheremetjew M."/>
            <person name="Finn R."/>
            <person name="Kale V."/>
            <person name="Holt S."/>
            <person name="Cochrane G."/>
            <person name="Meng A."/>
            <person name="Brown T."/>
            <person name="Cohen L."/>
        </authorList>
    </citation>
    <scope>NUCLEOTIDE SEQUENCE</scope>
    <source>
        <strain evidence="3">CCMP1243</strain>
    </source>
</reference>
<dbReference type="GO" id="GO:0005085">
    <property type="term" value="F:guanyl-nucleotide exchange factor activity"/>
    <property type="evidence" value="ECO:0007669"/>
    <property type="project" value="InterPro"/>
</dbReference>
<sequence length="352" mass="39686">MAEEQKPDEDLSSPIAAARHRLLDKAIRAFNLNPKKGIQVLKESGLITPGEPESLATFFLRTAGINKAKLGEWMGDSPTVNTEVMQRFVEGLPLVGCTIVDGLRHLLARFELPTEQRKVHRIAVAYSHIFHIRNAGDYSSSDTVRRLTIEILAFNANLLETSVDRKTARMGLEEFVEKCRGIDKGHDLGREELETMFQELVDNPIITIREREDEGNLFTAPIKEGWMKKQGGHHKAWKKRWFILCNSTLYYFKDENDIDPKGFFPLENVEASLGLTNPKQIVLVPTGRDLLKSAKFDTTGAMVTGNHKTLLLLTPSEQEALDWLHALNQSAVRSAISHYDYQTSVNFEISAT</sequence>
<dbReference type="InterPro" id="IPR000904">
    <property type="entry name" value="Sec7_dom"/>
</dbReference>
<dbReference type="InterPro" id="IPR001849">
    <property type="entry name" value="PH_domain"/>
</dbReference>
<name>A0A7S2RUH6_9STRA</name>
<dbReference type="Gene3D" id="1.10.1000.11">
    <property type="entry name" value="Arf Nucleotide-binding Site Opener,domain 2"/>
    <property type="match status" value="1"/>
</dbReference>
<evidence type="ECO:0000313" key="3">
    <source>
        <dbReference type="EMBL" id="CAD9681116.1"/>
    </source>
</evidence>
<organism evidence="3">
    <name type="scientific">Rhizochromulina marina</name>
    <dbReference type="NCBI Taxonomy" id="1034831"/>
    <lineage>
        <taxon>Eukaryota</taxon>
        <taxon>Sar</taxon>
        <taxon>Stramenopiles</taxon>
        <taxon>Ochrophyta</taxon>
        <taxon>Dictyochophyceae</taxon>
        <taxon>Rhizochromulinales</taxon>
        <taxon>Rhizochromulina</taxon>
    </lineage>
</organism>
<dbReference type="GO" id="GO:0012505">
    <property type="term" value="C:endomembrane system"/>
    <property type="evidence" value="ECO:0007669"/>
    <property type="project" value="UniProtKB-ARBA"/>
</dbReference>
<dbReference type="InterPro" id="IPR011993">
    <property type="entry name" value="PH-like_dom_sf"/>
</dbReference>
<dbReference type="Gene3D" id="1.10.220.20">
    <property type="match status" value="1"/>
</dbReference>
<dbReference type="PROSITE" id="PS50003">
    <property type="entry name" value="PH_DOMAIN"/>
    <property type="match status" value="1"/>
</dbReference>
<dbReference type="SMART" id="SM00222">
    <property type="entry name" value="Sec7"/>
    <property type="match status" value="1"/>
</dbReference>
<dbReference type="GO" id="GO:0032012">
    <property type="term" value="P:regulation of ARF protein signal transduction"/>
    <property type="evidence" value="ECO:0007669"/>
    <property type="project" value="InterPro"/>
</dbReference>
<protein>
    <recommendedName>
        <fullName evidence="4">PH domain-containing protein</fullName>
    </recommendedName>
</protein>